<dbReference type="AlphaFoldDB" id="A0A1F7WN70"/>
<dbReference type="InterPro" id="IPR019292">
    <property type="entry name" value="McrC"/>
</dbReference>
<comment type="caution">
    <text evidence="1">The sequence shown here is derived from an EMBL/GenBank/DDBJ whole genome shotgun (WGS) entry which is preliminary data.</text>
</comment>
<dbReference type="STRING" id="1817813.A2008_02815"/>
<dbReference type="PANTHER" id="PTHR38733:SF1">
    <property type="entry name" value="TYPE IV METHYL-DIRECTED RESTRICTION ENZYME ECOKMCRBC"/>
    <property type="match status" value="1"/>
</dbReference>
<protein>
    <recommendedName>
        <fullName evidence="3">Restriction endonuclease</fullName>
    </recommendedName>
</protein>
<organism evidence="1 2">
    <name type="scientific">Candidatus Wallbacteria bacterium GWC2_49_35</name>
    <dbReference type="NCBI Taxonomy" id="1817813"/>
    <lineage>
        <taxon>Bacteria</taxon>
        <taxon>Candidatus Walliibacteriota</taxon>
    </lineage>
</organism>
<sequence length="425" mass="49549">MINAVKVITKRECEWIDIKENCLESLTEKEYAILAAYLKKYYNNRNVLKYDFKKIMFVNYVGYIQFSDFAIEILPKISLSKTGPSDEDKTDRRALMEMLYHAGYIKVDIFENVDVLNVNISLLDVFASLYADLVYAEIRRGFYHDYISVEENRNTLKGKVIVKGQINNIYRNSPNAYCKFDEFSHDNNLNKIFKAAFKILRIFVKNAEIKKKLNDCSNFFDEVDDGGFNPSIINTIVFDRRNERFKTAFILAGAILKNLSYANKYERCDGFSFLFEMNDLFEKYVAAIVGNLFVNGEIESYKIQDRSVYLLKNLFNGDLEINLRPDILIFKDSGAYMIIDTKWKSPLDNKNTLKALSSDLYQMYAYVTRYSEAKKCILLYPFMETDESLTTWEAGHNKIIELRMIALDTFERSICDVKTIVQSIK</sequence>
<proteinExistence type="predicted"/>
<evidence type="ECO:0000313" key="1">
    <source>
        <dbReference type="EMBL" id="OGM04280.1"/>
    </source>
</evidence>
<dbReference type="Proteomes" id="UP000178735">
    <property type="component" value="Unassembled WGS sequence"/>
</dbReference>
<reference evidence="1 2" key="1">
    <citation type="journal article" date="2016" name="Nat. Commun.">
        <title>Thousands of microbial genomes shed light on interconnected biogeochemical processes in an aquifer system.</title>
        <authorList>
            <person name="Anantharaman K."/>
            <person name="Brown C.T."/>
            <person name="Hug L.A."/>
            <person name="Sharon I."/>
            <person name="Castelle C.J."/>
            <person name="Probst A.J."/>
            <person name="Thomas B.C."/>
            <person name="Singh A."/>
            <person name="Wilkins M.J."/>
            <person name="Karaoz U."/>
            <person name="Brodie E.L."/>
            <person name="Williams K.H."/>
            <person name="Hubbard S.S."/>
            <person name="Banfield J.F."/>
        </authorList>
    </citation>
    <scope>NUCLEOTIDE SEQUENCE [LARGE SCALE GENOMIC DNA]</scope>
</reference>
<dbReference type="Pfam" id="PF10117">
    <property type="entry name" value="McrBC"/>
    <property type="match status" value="1"/>
</dbReference>
<dbReference type="PANTHER" id="PTHR38733">
    <property type="entry name" value="PROTEIN MCRC"/>
    <property type="match status" value="1"/>
</dbReference>
<dbReference type="EMBL" id="MGFH01000148">
    <property type="protein sequence ID" value="OGM04280.1"/>
    <property type="molecule type" value="Genomic_DNA"/>
</dbReference>
<accession>A0A1F7WN70</accession>
<gene>
    <name evidence="1" type="ORF">A2008_02815</name>
</gene>
<evidence type="ECO:0008006" key="3">
    <source>
        <dbReference type="Google" id="ProtNLM"/>
    </source>
</evidence>
<name>A0A1F7WN70_9BACT</name>
<evidence type="ECO:0000313" key="2">
    <source>
        <dbReference type="Proteomes" id="UP000178735"/>
    </source>
</evidence>